<sequence>MRFSGLILLSERPSDSFSFIAVQIRHNHFLTLPFQALCEPYPTRRVFIGLIITIPVKMDTNATVFIKKGIDKAKTDANEFSSPWTQGTVFEVNRIITSFMAHLR</sequence>
<evidence type="ECO:0000313" key="2">
    <source>
        <dbReference type="Proteomes" id="UP000481739"/>
    </source>
</evidence>
<dbReference type="Proteomes" id="UP000481739">
    <property type="component" value="Unassembled WGS sequence"/>
</dbReference>
<dbReference type="EMBL" id="WHZZ01000001">
    <property type="protein sequence ID" value="MQL47420.1"/>
    <property type="molecule type" value="Genomic_DNA"/>
</dbReference>
<name>A0A7C9KCJ1_9GAMM</name>
<accession>A0A7C9KCJ1</accession>
<comment type="caution">
    <text evidence="1">The sequence shown here is derived from an EMBL/GenBank/DDBJ whole genome shotgun (WGS) entry which is preliminary data.</text>
</comment>
<evidence type="ECO:0000313" key="1">
    <source>
        <dbReference type="EMBL" id="MQL47420.1"/>
    </source>
</evidence>
<proteinExistence type="predicted"/>
<dbReference type="RefSeq" id="WP_152962157.1">
    <property type="nucleotide sequence ID" value="NZ_CAWOZU010000011.1"/>
</dbReference>
<gene>
    <name evidence="1" type="ORF">GEA64_05175</name>
</gene>
<reference evidence="1 2" key="1">
    <citation type="journal article" date="2019" name="Nature">
        <title>A new antibiotic selectively kills Gram-negative pathogens.</title>
        <authorList>
            <person name="Imai Y."/>
            <person name="Meyer K.J."/>
            <person name="Iinishi A."/>
            <person name="Favre-Godal Q."/>
            <person name="Green R."/>
            <person name="Manuse S."/>
            <person name="Caboni M."/>
            <person name="Mori M."/>
            <person name="Niles S."/>
            <person name="Ghiglieri M."/>
            <person name="Honrao C."/>
            <person name="Ma X."/>
            <person name="Guo J.J."/>
            <person name="Makriyannis A."/>
            <person name="Linares-Otoya L."/>
            <person name="Boehringer N."/>
            <person name="Wuisan Z.G."/>
            <person name="Kaur H."/>
            <person name="Wu R."/>
            <person name="Mateus A."/>
            <person name="Typas A."/>
            <person name="Savitski M.M."/>
            <person name="Espinoza J.L."/>
            <person name="O'Rourke A."/>
            <person name="Nelson K.E."/>
            <person name="Hiller S."/>
            <person name="Noinaj N."/>
            <person name="Schaeberle T.F."/>
            <person name="D'Onofrio A."/>
            <person name="Lewis K."/>
        </authorList>
    </citation>
    <scope>NUCLEOTIDE SEQUENCE [LARGE SCALE GENOMIC DNA]</scope>
    <source>
        <strain evidence="1 2">HGB 1456</strain>
    </source>
</reference>
<protein>
    <submittedName>
        <fullName evidence="1">Uncharacterized protein</fullName>
    </submittedName>
</protein>
<organism evidence="1 2">
    <name type="scientific">Photorhabdus khanii</name>
    <dbReference type="NCBI Taxonomy" id="1004150"/>
    <lineage>
        <taxon>Bacteria</taxon>
        <taxon>Pseudomonadati</taxon>
        <taxon>Pseudomonadota</taxon>
        <taxon>Gammaproteobacteria</taxon>
        <taxon>Enterobacterales</taxon>
        <taxon>Morganellaceae</taxon>
        <taxon>Photorhabdus</taxon>
    </lineage>
</organism>
<dbReference type="AlphaFoldDB" id="A0A7C9KCJ1"/>